<dbReference type="EMBL" id="CP003969">
    <property type="protein sequence ID" value="AGP34852.1"/>
    <property type="molecule type" value="Genomic_DNA"/>
</dbReference>
<feature type="region of interest" description="Disordered" evidence="1">
    <location>
        <begin position="1"/>
        <end position="43"/>
    </location>
</feature>
<dbReference type="STRING" id="1254432.SCE1572_10200"/>
<dbReference type="PATRIC" id="fig|1254432.3.peg.2286"/>
<evidence type="ECO:0000313" key="3">
    <source>
        <dbReference type="Proteomes" id="UP000014803"/>
    </source>
</evidence>
<dbReference type="HOGENOM" id="CLU_2901874_0_0_7"/>
<name>S4XNT9_SORCE</name>
<feature type="compositionally biased region" description="Low complexity" evidence="1">
    <location>
        <begin position="1"/>
        <end position="30"/>
    </location>
</feature>
<evidence type="ECO:0000256" key="1">
    <source>
        <dbReference type="SAM" id="MobiDB-lite"/>
    </source>
</evidence>
<evidence type="ECO:0000313" key="2">
    <source>
        <dbReference type="EMBL" id="AGP34852.1"/>
    </source>
</evidence>
<dbReference type="KEGG" id="scu:SCE1572_10200"/>
<organism evidence="2 3">
    <name type="scientific">Sorangium cellulosum So0157-2</name>
    <dbReference type="NCBI Taxonomy" id="1254432"/>
    <lineage>
        <taxon>Bacteria</taxon>
        <taxon>Pseudomonadati</taxon>
        <taxon>Myxococcota</taxon>
        <taxon>Polyangia</taxon>
        <taxon>Polyangiales</taxon>
        <taxon>Polyangiaceae</taxon>
        <taxon>Sorangium</taxon>
    </lineage>
</organism>
<proteinExistence type="predicted"/>
<dbReference type="Proteomes" id="UP000014803">
    <property type="component" value="Chromosome"/>
</dbReference>
<dbReference type="AlphaFoldDB" id="S4XNT9"/>
<protein>
    <submittedName>
        <fullName evidence="2">Uncharacterized protein</fullName>
    </submittedName>
</protein>
<reference evidence="2 3" key="1">
    <citation type="journal article" date="2013" name="Sci. Rep.">
        <title>Extraordinary expansion of a Sorangium cellulosum genome from an alkaline milieu.</title>
        <authorList>
            <person name="Han K."/>
            <person name="Li Z.F."/>
            <person name="Peng R."/>
            <person name="Zhu L.P."/>
            <person name="Zhou T."/>
            <person name="Wang L.G."/>
            <person name="Li S.G."/>
            <person name="Zhang X.B."/>
            <person name="Hu W."/>
            <person name="Wu Z.H."/>
            <person name="Qin N."/>
            <person name="Li Y.Z."/>
        </authorList>
    </citation>
    <scope>NUCLEOTIDE SEQUENCE [LARGE SCALE GENOMIC DNA]</scope>
    <source>
        <strain evidence="2 3">So0157-2</strain>
    </source>
</reference>
<gene>
    <name evidence="2" type="ORF">SCE1572_10200</name>
</gene>
<sequence>MRLAAAAQPGGKAPAKTPAPAATAPQQPAAKRPKVDPCAGKTGFMRTNCLRENERKRDPYAP</sequence>
<accession>S4XNT9</accession>